<dbReference type="SMART" id="SM00580">
    <property type="entry name" value="PUG"/>
    <property type="match status" value="1"/>
</dbReference>
<dbReference type="GeneID" id="105042748"/>
<evidence type="ECO:0000313" key="31">
    <source>
        <dbReference type="RefSeq" id="XP_010918355.1"/>
    </source>
</evidence>
<evidence type="ECO:0000256" key="17">
    <source>
        <dbReference type="ARBA" id="ARBA00023163"/>
    </source>
</evidence>
<dbReference type="InParanoid" id="A0A6I9R0R3"/>
<feature type="domain" description="Protein kinase" evidence="28">
    <location>
        <begin position="589"/>
        <end position="877"/>
    </location>
</feature>
<dbReference type="GO" id="GO:1990604">
    <property type="term" value="C:IRE1-TRAF2-ASK1 complex"/>
    <property type="evidence" value="ECO:0007669"/>
    <property type="project" value="TreeGrafter"/>
</dbReference>
<evidence type="ECO:0000256" key="12">
    <source>
        <dbReference type="ARBA" id="ARBA00022840"/>
    </source>
</evidence>
<evidence type="ECO:0000256" key="19">
    <source>
        <dbReference type="ARBA" id="ARBA00023187"/>
    </source>
</evidence>
<dbReference type="InterPro" id="IPR010513">
    <property type="entry name" value="KEN_dom"/>
</dbReference>
<dbReference type="SUPFAM" id="SSF56112">
    <property type="entry name" value="Protein kinase-like (PK-like)"/>
    <property type="match status" value="1"/>
</dbReference>
<evidence type="ECO:0000256" key="14">
    <source>
        <dbReference type="ARBA" id="ARBA00023015"/>
    </source>
</evidence>
<comment type="subcellular location">
    <subcellularLocation>
        <location evidence="1">Endoplasmic reticulum membrane</location>
        <topology evidence="1">Single-pass type I membrane protein</topology>
    </subcellularLocation>
</comment>
<dbReference type="Pfam" id="PF06479">
    <property type="entry name" value="Ribonuc_2-5A"/>
    <property type="match status" value="1"/>
</dbReference>
<dbReference type="KEGG" id="egu:105042748"/>
<comment type="subunit">
    <text evidence="24">Homodimer; disulfide-linked. Dimer formation is driven by hydrophobic interactions within the N-terminal luminal domains and stabilized by disulfide bridges.</text>
</comment>
<dbReference type="InterPro" id="IPR011009">
    <property type="entry name" value="Kinase-like_dom_sf"/>
</dbReference>
<dbReference type="InterPro" id="IPR045133">
    <property type="entry name" value="IRE1/2-like"/>
</dbReference>
<evidence type="ECO:0000256" key="3">
    <source>
        <dbReference type="ARBA" id="ARBA00022527"/>
    </source>
</evidence>
<dbReference type="FunFam" id="1.20.1440.180:FF:000002">
    <property type="entry name" value="Serine/threonine-protein kinase/endoribonuclease IRE1"/>
    <property type="match status" value="1"/>
</dbReference>
<keyword evidence="19" id="KW-0508">mRNA splicing</keyword>
<dbReference type="PANTHER" id="PTHR13954:SF6">
    <property type="entry name" value="NON-SPECIFIC SERINE_THREONINE PROTEIN KINASE"/>
    <property type="match status" value="1"/>
</dbReference>
<keyword evidence="21" id="KW-0511">Multifunctional enzyme</keyword>
<keyword evidence="8" id="KW-0547">Nucleotide-binding</keyword>
<evidence type="ECO:0000256" key="10">
    <source>
        <dbReference type="ARBA" id="ARBA00022801"/>
    </source>
</evidence>
<dbReference type="FunFam" id="1.10.510.10:FF:000463">
    <property type="entry name" value="Serine/threonine-protein kinase/endoribonuclease IRE1a"/>
    <property type="match status" value="1"/>
</dbReference>
<feature type="region of interest" description="Disordered" evidence="25">
    <location>
        <begin position="521"/>
        <end position="554"/>
    </location>
</feature>
<evidence type="ECO:0000256" key="20">
    <source>
        <dbReference type="ARBA" id="ARBA00023230"/>
    </source>
</evidence>
<comment type="catalytic activity">
    <reaction evidence="23">
        <text>L-seryl-[protein] + ATP = O-phospho-L-seryl-[protein] + ADP + H(+)</text>
        <dbReference type="Rhea" id="RHEA:17989"/>
        <dbReference type="Rhea" id="RHEA-COMP:9863"/>
        <dbReference type="Rhea" id="RHEA-COMP:11604"/>
        <dbReference type="ChEBI" id="CHEBI:15378"/>
        <dbReference type="ChEBI" id="CHEBI:29999"/>
        <dbReference type="ChEBI" id="CHEBI:30616"/>
        <dbReference type="ChEBI" id="CHEBI:83421"/>
        <dbReference type="ChEBI" id="CHEBI:456216"/>
        <dbReference type="EC" id="2.7.11.1"/>
    </reaction>
</comment>
<dbReference type="PROSITE" id="PS50011">
    <property type="entry name" value="PROTEIN_KINASE_DOM"/>
    <property type="match status" value="1"/>
</dbReference>
<evidence type="ECO:0000256" key="7">
    <source>
        <dbReference type="ARBA" id="ARBA00022729"/>
    </source>
</evidence>
<evidence type="ECO:0000256" key="22">
    <source>
        <dbReference type="ARBA" id="ARBA00047899"/>
    </source>
</evidence>
<dbReference type="InterPro" id="IPR000719">
    <property type="entry name" value="Prot_kinase_dom"/>
</dbReference>
<evidence type="ECO:0000259" key="29">
    <source>
        <dbReference type="PROSITE" id="PS51392"/>
    </source>
</evidence>
<dbReference type="PROSITE" id="PS00108">
    <property type="entry name" value="PROTEIN_KINASE_ST"/>
    <property type="match status" value="1"/>
</dbReference>
<evidence type="ECO:0000256" key="5">
    <source>
        <dbReference type="ARBA" id="ARBA00022679"/>
    </source>
</evidence>
<gene>
    <name evidence="31" type="primary">LOC105042748</name>
</gene>
<evidence type="ECO:0000256" key="13">
    <source>
        <dbReference type="ARBA" id="ARBA00022989"/>
    </source>
</evidence>
<sequence length="1014" mass="113840">MRPQPSSFPAVLLFFLVLAGSLFAGVLPPLVSLPAADGEGLGASSFPPPLLSLPPGDSGIQAPVIPELEREVQELDGSVELKSPYSGARAGSRTLLRSDAGGHNRALLVHVDGTIYLMDTKSRTMQWKLSTGSPILYSEQALSSSGLSEYFMDFDEDWNFYEYSKHTGKRKFDLTFEDYVTKMARKPKVNKSVVTVGAITTNMYILEADSGMVVYTDQVSGSKTTAEMPWVEGKSVSYQGAKTSDYIIVMRTNYFLNSSVLGTPLWSLKKSDITAYMTFGSAREHELPSNMDNKLELPPMDRKDVPVILLSSDGKLKGASHDNYMLPLAAHLKSAITLYEEHGKKPSGSLPLSVCSTADSCSQALVAAPEQISVESCPNLECHLETERLLKSPDNKLVPVSSLKDSPETANGSLGNKDIAEPNTNKMFLWRSQFQNPVPMPYDNTNNLKTLEKSCEGLNNGSEVKYYADERTFSIIFSKVSFGVMALLLILLVSTFTVLCYLKLRVSVKYDKNVTDLRGQQSAVPKKRKARKAGNVKNGVISNNDREPSSESDNYETDSFIHIQNNERHSFVNLRADDVVNGRWVGRLFVSNSEIGRGSNGTVVFEGVYDGRPVAVKRLLLAHHDVAFKEIQNLIASDRHPNIVRWYGVEQDLDFVYISLERCACSLSDLIQAYSDSSPTLSESQTSNSVTEHKVQLNYWKSSEKDVELWKENGLPSSQLLKLMRDVVSGLAHLHELGIIHRDLKPQNVLISTDRSLNAKLSDMGISKRLLEDMSSLSHHATGYGSSGWQAPEQLLHGRQTRAVDLFSLGCILFYCITKGKHPFGNYFERDSNIINNRVDLFLVDHIPEVVHLLSHLLDPDPKMRPNAIEVLHHPFFWSSEMRLSFLRDTSDRIELEDRENKSELMEAIENATSAAFGGKWNEKLDAAFITDMGRYRKYKFDCMRDLLRVIRNKFNHYRELPKELQEILGPVPEGFDRYFSSRFPNLLIEVYKVVCTYCREEDSFSKYFKRSLI</sequence>
<keyword evidence="13 26" id="KW-1133">Transmembrane helix</keyword>
<evidence type="ECO:0000256" key="15">
    <source>
        <dbReference type="ARBA" id="ARBA00023136"/>
    </source>
</evidence>
<dbReference type="FunFam" id="3.30.200.20:FF:000077">
    <property type="entry name" value="Putative Serine/threonine-protein kinase/endoribonuclease IRE1"/>
    <property type="match status" value="1"/>
</dbReference>
<evidence type="ECO:0000256" key="4">
    <source>
        <dbReference type="ARBA" id="ARBA00022664"/>
    </source>
</evidence>
<dbReference type="AlphaFoldDB" id="A0A6I9R0R3"/>
<dbReference type="EC" id="2.7.11.1" evidence="2"/>
<evidence type="ECO:0000259" key="28">
    <source>
        <dbReference type="PROSITE" id="PS50011"/>
    </source>
</evidence>
<evidence type="ECO:0000256" key="23">
    <source>
        <dbReference type="ARBA" id="ARBA00048679"/>
    </source>
</evidence>
<evidence type="ECO:0000256" key="24">
    <source>
        <dbReference type="ARBA" id="ARBA00065357"/>
    </source>
</evidence>
<keyword evidence="16" id="KW-1015">Disulfide bond</keyword>
<keyword evidence="17" id="KW-0804">Transcription</keyword>
<evidence type="ECO:0000256" key="27">
    <source>
        <dbReference type="SAM" id="SignalP"/>
    </source>
</evidence>
<evidence type="ECO:0000256" key="18">
    <source>
        <dbReference type="ARBA" id="ARBA00023180"/>
    </source>
</evidence>
<keyword evidence="14" id="KW-0805">Transcription regulation</keyword>
<dbReference type="GO" id="GO:0006397">
    <property type="term" value="P:mRNA processing"/>
    <property type="evidence" value="ECO:0007669"/>
    <property type="project" value="UniProtKB-KW"/>
</dbReference>
<keyword evidence="10" id="KW-0378">Hydrolase</keyword>
<dbReference type="FunCoup" id="A0A6I9R0R3">
    <property type="interactions" value="2446"/>
</dbReference>
<evidence type="ECO:0000256" key="6">
    <source>
        <dbReference type="ARBA" id="ARBA00022692"/>
    </source>
</evidence>
<dbReference type="Proteomes" id="UP000504607">
    <property type="component" value="Chromosome 4"/>
</dbReference>
<evidence type="ECO:0000256" key="26">
    <source>
        <dbReference type="SAM" id="Phobius"/>
    </source>
</evidence>
<keyword evidence="9 31" id="KW-0418">Kinase</keyword>
<evidence type="ECO:0000256" key="8">
    <source>
        <dbReference type="ARBA" id="ARBA00022741"/>
    </source>
</evidence>
<dbReference type="Gene3D" id="1.10.510.10">
    <property type="entry name" value="Transferase(Phosphotransferase) domain 1"/>
    <property type="match status" value="1"/>
</dbReference>
<evidence type="ECO:0000313" key="30">
    <source>
        <dbReference type="Proteomes" id="UP000504607"/>
    </source>
</evidence>
<keyword evidence="15 26" id="KW-0472">Membrane</keyword>
<dbReference type="Gene3D" id="1.20.1440.180">
    <property type="entry name" value="KEN domain"/>
    <property type="match status" value="1"/>
</dbReference>
<dbReference type="SMART" id="SM00220">
    <property type="entry name" value="S_TKc"/>
    <property type="match status" value="1"/>
</dbReference>
<evidence type="ECO:0000256" key="25">
    <source>
        <dbReference type="SAM" id="MobiDB-lite"/>
    </source>
</evidence>
<keyword evidence="20" id="KW-0834">Unfolded protein response</keyword>
<proteinExistence type="predicted"/>
<dbReference type="GO" id="GO:0004674">
    <property type="term" value="F:protein serine/threonine kinase activity"/>
    <property type="evidence" value="ECO:0007669"/>
    <property type="project" value="UniProtKB-KW"/>
</dbReference>
<feature type="compositionally biased region" description="Basic residues" evidence="25">
    <location>
        <begin position="525"/>
        <end position="534"/>
    </location>
</feature>
<dbReference type="Pfam" id="PF00069">
    <property type="entry name" value="Pkinase"/>
    <property type="match status" value="1"/>
</dbReference>
<reference evidence="31" key="1">
    <citation type="submission" date="2025-08" db="UniProtKB">
        <authorList>
            <consortium name="RefSeq"/>
        </authorList>
    </citation>
    <scope>IDENTIFICATION</scope>
</reference>
<dbReference type="Gene3D" id="3.30.200.20">
    <property type="entry name" value="Phosphorylase Kinase, domain 1"/>
    <property type="match status" value="1"/>
</dbReference>
<evidence type="ECO:0000256" key="1">
    <source>
        <dbReference type="ARBA" id="ARBA00004115"/>
    </source>
</evidence>
<dbReference type="GO" id="GO:0016787">
    <property type="term" value="F:hydrolase activity"/>
    <property type="evidence" value="ECO:0007669"/>
    <property type="project" value="UniProtKB-KW"/>
</dbReference>
<protein>
    <recommendedName>
        <fullName evidence="2">non-specific serine/threonine protein kinase</fullName>
        <ecNumber evidence="2">2.7.11.1</ecNumber>
    </recommendedName>
</protein>
<dbReference type="CDD" id="cd10422">
    <property type="entry name" value="RNase_Ire1"/>
    <property type="match status" value="1"/>
</dbReference>
<dbReference type="GO" id="GO:0036498">
    <property type="term" value="P:IRE1-mediated unfolded protein response"/>
    <property type="evidence" value="ECO:0007669"/>
    <property type="project" value="TreeGrafter"/>
</dbReference>
<keyword evidence="30" id="KW-1185">Reference proteome</keyword>
<accession>A0A6I9R0R3</accession>
<keyword evidence="12" id="KW-0067">ATP-binding</keyword>
<keyword evidence="11" id="KW-0256">Endoplasmic reticulum</keyword>
<dbReference type="OrthoDB" id="63989at2759"/>
<dbReference type="InterPro" id="IPR011047">
    <property type="entry name" value="Quinoprotein_ADH-like_sf"/>
</dbReference>
<dbReference type="GO" id="GO:0008380">
    <property type="term" value="P:RNA splicing"/>
    <property type="evidence" value="ECO:0007669"/>
    <property type="project" value="UniProtKB-KW"/>
</dbReference>
<feature type="transmembrane region" description="Helical" evidence="26">
    <location>
        <begin position="480"/>
        <end position="502"/>
    </location>
</feature>
<dbReference type="RefSeq" id="XP_010918355.1">
    <property type="nucleotide sequence ID" value="XM_010920053.3"/>
</dbReference>
<dbReference type="GO" id="GO:0051082">
    <property type="term" value="F:unfolded protein binding"/>
    <property type="evidence" value="ECO:0007669"/>
    <property type="project" value="TreeGrafter"/>
</dbReference>
<keyword evidence="5" id="KW-0808">Transferase</keyword>
<dbReference type="InterPro" id="IPR038357">
    <property type="entry name" value="KEN_sf"/>
</dbReference>
<keyword evidence="18" id="KW-0325">Glycoprotein</keyword>
<dbReference type="GO" id="GO:0004521">
    <property type="term" value="F:RNA endonuclease activity"/>
    <property type="evidence" value="ECO:0007669"/>
    <property type="project" value="InterPro"/>
</dbReference>
<evidence type="ECO:0000256" key="2">
    <source>
        <dbReference type="ARBA" id="ARBA00012513"/>
    </source>
</evidence>
<keyword evidence="3" id="KW-0723">Serine/threonine-protein kinase</keyword>
<dbReference type="PROSITE" id="PS51392">
    <property type="entry name" value="KEN"/>
    <property type="match status" value="1"/>
</dbReference>
<feature type="signal peptide" evidence="27">
    <location>
        <begin position="1"/>
        <end position="24"/>
    </location>
</feature>
<dbReference type="SUPFAM" id="SSF50998">
    <property type="entry name" value="Quinoprotein alcohol dehydrogenase-like"/>
    <property type="match status" value="1"/>
</dbReference>
<keyword evidence="7 27" id="KW-0732">Signal</keyword>
<evidence type="ECO:0000256" key="11">
    <source>
        <dbReference type="ARBA" id="ARBA00022824"/>
    </source>
</evidence>
<comment type="catalytic activity">
    <reaction evidence="22">
        <text>L-threonyl-[protein] + ATP = O-phospho-L-threonyl-[protein] + ADP + H(+)</text>
        <dbReference type="Rhea" id="RHEA:46608"/>
        <dbReference type="Rhea" id="RHEA-COMP:11060"/>
        <dbReference type="Rhea" id="RHEA-COMP:11605"/>
        <dbReference type="ChEBI" id="CHEBI:15378"/>
        <dbReference type="ChEBI" id="CHEBI:30013"/>
        <dbReference type="ChEBI" id="CHEBI:30616"/>
        <dbReference type="ChEBI" id="CHEBI:61977"/>
        <dbReference type="ChEBI" id="CHEBI:456216"/>
        <dbReference type="EC" id="2.7.11.1"/>
    </reaction>
</comment>
<keyword evidence="4" id="KW-0507">mRNA processing</keyword>
<feature type="chain" id="PRO_5026709261" description="non-specific serine/threonine protein kinase" evidence="27">
    <location>
        <begin position="25"/>
        <end position="1014"/>
    </location>
</feature>
<organism evidence="30 31">
    <name type="scientific">Elaeis guineensis var. tenera</name>
    <name type="common">Oil palm</name>
    <dbReference type="NCBI Taxonomy" id="51953"/>
    <lineage>
        <taxon>Eukaryota</taxon>
        <taxon>Viridiplantae</taxon>
        <taxon>Streptophyta</taxon>
        <taxon>Embryophyta</taxon>
        <taxon>Tracheophyta</taxon>
        <taxon>Spermatophyta</taxon>
        <taxon>Magnoliopsida</taxon>
        <taxon>Liliopsida</taxon>
        <taxon>Arecaceae</taxon>
        <taxon>Arecoideae</taxon>
        <taxon>Cocoseae</taxon>
        <taxon>Elaeidinae</taxon>
        <taxon>Elaeis</taxon>
    </lineage>
</organism>
<dbReference type="InterPro" id="IPR008271">
    <property type="entry name" value="Ser/Thr_kinase_AS"/>
</dbReference>
<evidence type="ECO:0000256" key="9">
    <source>
        <dbReference type="ARBA" id="ARBA00022777"/>
    </source>
</evidence>
<keyword evidence="6 26" id="KW-0812">Transmembrane</keyword>
<evidence type="ECO:0000256" key="16">
    <source>
        <dbReference type="ARBA" id="ARBA00023157"/>
    </source>
</evidence>
<evidence type="ECO:0000256" key="21">
    <source>
        <dbReference type="ARBA" id="ARBA00023268"/>
    </source>
</evidence>
<dbReference type="GO" id="GO:0005524">
    <property type="term" value="F:ATP binding"/>
    <property type="evidence" value="ECO:0007669"/>
    <property type="project" value="UniProtKB-KW"/>
</dbReference>
<name>A0A6I9R0R3_ELAGV</name>
<feature type="domain" description="KEN" evidence="29">
    <location>
        <begin position="880"/>
        <end position="1011"/>
    </location>
</feature>
<dbReference type="PANTHER" id="PTHR13954">
    <property type="entry name" value="IRE1-RELATED"/>
    <property type="match status" value="1"/>
</dbReference>